<feature type="domain" description="Gfo/Idh/MocA-like oxidoreductase N-terminal" evidence="1">
    <location>
        <begin position="4"/>
        <end position="127"/>
    </location>
</feature>
<dbReference type="Proteomes" id="UP000886124">
    <property type="component" value="Unassembled WGS sequence"/>
</dbReference>
<dbReference type="PANTHER" id="PTHR43249:SF1">
    <property type="entry name" value="D-GLUCOSIDE 3-DEHYDROGENASE"/>
    <property type="match status" value="1"/>
</dbReference>
<dbReference type="InterPro" id="IPR004104">
    <property type="entry name" value="Gfo/Idh/MocA-like_OxRdtase_C"/>
</dbReference>
<sequence length="318" mass="36027">MSKNFALIGAAGYIAPRHMQAIKDTGNQLVAAMDPSDSVGILDRFFDDVDFFTEFERFDRHVEKLRRENAGKEVHYVSICSPNYLHDAHMRFALRVGADAICEKPLVLNPWNLDALQEIEQESGKRIYNVLQLRVHPAIKALKEKIAQERMKNPDLKAQIDLTYITGRGKWYFYSWKGDETKSGGVATNIGIHFFDMLMWIFGKPVQSEVHVKEAKKMGGFLELEHADVRWFLSVDKRDLPEQAVQEGKPTFRSITVNGQEIEFSGGFTDLHTVVYQDILNGGGYGIADARPSIELVYQIRHAAVTTGSSETRHPLVK</sequence>
<dbReference type="Gene3D" id="3.40.50.720">
    <property type="entry name" value="NAD(P)-binding Rossmann-like Domain"/>
    <property type="match status" value="1"/>
</dbReference>
<feature type="domain" description="Gfo/Idh/MocA-like oxidoreductase C-terminal" evidence="2">
    <location>
        <begin position="143"/>
        <end position="218"/>
    </location>
</feature>
<dbReference type="Pfam" id="PF02894">
    <property type="entry name" value="GFO_IDH_MocA_C"/>
    <property type="match status" value="1"/>
</dbReference>
<protein>
    <submittedName>
        <fullName evidence="3">Gfo/Idh/MocA family oxidoreductase</fullName>
    </submittedName>
</protein>
<dbReference type="PANTHER" id="PTHR43249">
    <property type="entry name" value="UDP-N-ACETYL-2-AMINO-2-DEOXY-D-GLUCURONATE OXIDASE"/>
    <property type="match status" value="1"/>
</dbReference>
<dbReference type="InterPro" id="IPR036291">
    <property type="entry name" value="NAD(P)-bd_dom_sf"/>
</dbReference>
<name>A0A7V5PP35_CALAY</name>
<accession>A0A7V5PP35</accession>
<evidence type="ECO:0000259" key="2">
    <source>
        <dbReference type="Pfam" id="PF02894"/>
    </source>
</evidence>
<dbReference type="InterPro" id="IPR052515">
    <property type="entry name" value="Gfo/Idh/MocA_Oxidoreductase"/>
</dbReference>
<gene>
    <name evidence="3" type="ORF">ENJ89_04800</name>
</gene>
<evidence type="ECO:0000259" key="1">
    <source>
        <dbReference type="Pfam" id="PF01408"/>
    </source>
</evidence>
<proteinExistence type="predicted"/>
<dbReference type="Pfam" id="PF01408">
    <property type="entry name" value="GFO_IDH_MocA"/>
    <property type="match status" value="1"/>
</dbReference>
<dbReference type="SUPFAM" id="SSF55347">
    <property type="entry name" value="Glyceraldehyde-3-phosphate dehydrogenase-like, C-terminal domain"/>
    <property type="match status" value="1"/>
</dbReference>
<dbReference type="Gene3D" id="3.30.360.10">
    <property type="entry name" value="Dihydrodipicolinate Reductase, domain 2"/>
    <property type="match status" value="1"/>
</dbReference>
<dbReference type="SUPFAM" id="SSF51735">
    <property type="entry name" value="NAD(P)-binding Rossmann-fold domains"/>
    <property type="match status" value="1"/>
</dbReference>
<evidence type="ECO:0000313" key="3">
    <source>
        <dbReference type="EMBL" id="HHJ52491.1"/>
    </source>
</evidence>
<comment type="caution">
    <text evidence="3">The sequence shown here is derived from an EMBL/GenBank/DDBJ whole genome shotgun (WGS) entry which is preliminary data.</text>
</comment>
<reference evidence="3" key="1">
    <citation type="journal article" date="2020" name="mSystems">
        <title>Genome- and Community-Level Interaction Insights into Carbon Utilization and Element Cycling Functions of Hydrothermarchaeota in Hydrothermal Sediment.</title>
        <authorList>
            <person name="Zhou Z."/>
            <person name="Liu Y."/>
            <person name="Xu W."/>
            <person name="Pan J."/>
            <person name="Luo Z.H."/>
            <person name="Li M."/>
        </authorList>
    </citation>
    <scope>NUCLEOTIDE SEQUENCE [LARGE SCALE GENOMIC DNA]</scope>
    <source>
        <strain evidence="3">HyVt-527</strain>
    </source>
</reference>
<dbReference type="GO" id="GO:0000166">
    <property type="term" value="F:nucleotide binding"/>
    <property type="evidence" value="ECO:0007669"/>
    <property type="project" value="InterPro"/>
</dbReference>
<dbReference type="InterPro" id="IPR000683">
    <property type="entry name" value="Gfo/Idh/MocA-like_OxRdtase_N"/>
</dbReference>
<dbReference type="AlphaFoldDB" id="A0A7V5PP35"/>
<organism evidence="3">
    <name type="scientific">Caldithrix abyssi</name>
    <dbReference type="NCBI Taxonomy" id="187145"/>
    <lineage>
        <taxon>Bacteria</taxon>
        <taxon>Pseudomonadati</taxon>
        <taxon>Calditrichota</taxon>
        <taxon>Calditrichia</taxon>
        <taxon>Calditrichales</taxon>
        <taxon>Calditrichaceae</taxon>
        <taxon>Caldithrix</taxon>
    </lineage>
</organism>
<dbReference type="EMBL" id="DROD01000324">
    <property type="protein sequence ID" value="HHJ52491.1"/>
    <property type="molecule type" value="Genomic_DNA"/>
</dbReference>